<dbReference type="GO" id="GO:0005524">
    <property type="term" value="F:ATP binding"/>
    <property type="evidence" value="ECO:0007669"/>
    <property type="project" value="UniProtKB-KW"/>
</dbReference>
<feature type="domain" description="Mur ligase C-terminal" evidence="5">
    <location>
        <begin position="104"/>
        <end position="160"/>
    </location>
</feature>
<evidence type="ECO:0000256" key="4">
    <source>
        <dbReference type="ARBA" id="ARBA00022840"/>
    </source>
</evidence>
<keyword evidence="1" id="KW-0963">Cytoplasm</keyword>
<dbReference type="Gene3D" id="3.40.1190.10">
    <property type="entry name" value="Mur-like, catalytic domain"/>
    <property type="match status" value="1"/>
</dbReference>
<dbReference type="InterPro" id="IPR036615">
    <property type="entry name" value="Mur_ligase_C_dom_sf"/>
</dbReference>
<dbReference type="EC" id="6.3.2.9" evidence="6"/>
<dbReference type="InterPro" id="IPR005762">
    <property type="entry name" value="MurD"/>
</dbReference>
<dbReference type="GO" id="GO:0005737">
    <property type="term" value="C:cytoplasm"/>
    <property type="evidence" value="ECO:0007669"/>
    <property type="project" value="InterPro"/>
</dbReference>
<name>A0A7G2K150_HAEIF</name>
<dbReference type="PANTHER" id="PTHR43692:SF1">
    <property type="entry name" value="UDP-N-ACETYLMURAMOYLALANINE--D-GLUTAMATE LIGASE"/>
    <property type="match status" value="1"/>
</dbReference>
<organism evidence="6">
    <name type="scientific">Haemophilus influenzae HK1212</name>
    <dbReference type="NCBI Taxonomy" id="456482"/>
    <lineage>
        <taxon>Bacteria</taxon>
        <taxon>Pseudomonadati</taxon>
        <taxon>Pseudomonadota</taxon>
        <taxon>Gammaproteobacteria</taxon>
        <taxon>Pasteurellales</taxon>
        <taxon>Pasteurellaceae</taxon>
        <taxon>Haemophilus</taxon>
    </lineage>
</organism>
<dbReference type="InterPro" id="IPR036565">
    <property type="entry name" value="Mur-like_cat_sf"/>
</dbReference>
<dbReference type="SUPFAM" id="SSF53623">
    <property type="entry name" value="MurD-like peptide ligases, catalytic domain"/>
    <property type="match status" value="1"/>
</dbReference>
<evidence type="ECO:0000256" key="2">
    <source>
        <dbReference type="ARBA" id="ARBA00022598"/>
    </source>
</evidence>
<accession>A0A7G2K150</accession>
<dbReference type="GO" id="GO:0008360">
    <property type="term" value="P:regulation of cell shape"/>
    <property type="evidence" value="ECO:0007669"/>
    <property type="project" value="InterPro"/>
</dbReference>
<evidence type="ECO:0000313" key="6">
    <source>
        <dbReference type="EMBL" id="EFA29392.1"/>
    </source>
</evidence>
<keyword evidence="4" id="KW-0067">ATP-binding</keyword>
<protein>
    <submittedName>
        <fullName evidence="6">UDP-N-acetylmuramoyl-L-alanine--D-glutamate ligase</fullName>
        <ecNumber evidence="6">6.3.2.9</ecNumber>
    </submittedName>
</protein>
<feature type="non-terminal residue" evidence="6">
    <location>
        <position position="160"/>
    </location>
</feature>
<dbReference type="Pfam" id="PF02875">
    <property type="entry name" value="Mur_ligase_C"/>
    <property type="match status" value="1"/>
</dbReference>
<keyword evidence="2 6" id="KW-0436">Ligase</keyword>
<evidence type="ECO:0000256" key="1">
    <source>
        <dbReference type="ARBA" id="ARBA00022490"/>
    </source>
</evidence>
<dbReference type="SUPFAM" id="SSF53244">
    <property type="entry name" value="MurD-like peptide ligases, peptide-binding domain"/>
    <property type="match status" value="1"/>
</dbReference>
<dbReference type="EMBL" id="ABFC01000151">
    <property type="protein sequence ID" value="EFA29392.1"/>
    <property type="molecule type" value="Genomic_DNA"/>
</dbReference>
<evidence type="ECO:0000259" key="5">
    <source>
        <dbReference type="Pfam" id="PF02875"/>
    </source>
</evidence>
<feature type="non-terminal residue" evidence="6">
    <location>
        <position position="1"/>
    </location>
</feature>
<dbReference type="AlphaFoldDB" id="A0A7G2K150"/>
<dbReference type="Gene3D" id="3.90.190.20">
    <property type="entry name" value="Mur ligase, C-terminal domain"/>
    <property type="match status" value="1"/>
</dbReference>
<dbReference type="PANTHER" id="PTHR43692">
    <property type="entry name" value="UDP-N-ACETYLMURAMOYLALANINE--D-GLUTAMATE LIGASE"/>
    <property type="match status" value="1"/>
</dbReference>
<dbReference type="InterPro" id="IPR004101">
    <property type="entry name" value="Mur_ligase_C"/>
</dbReference>
<sequence length="160" mass="17576">LRIYHNAEVGVLNNEDKLTFGEGENQAKHTVSFAENSADYWLKTENGKQYLMVKDEVILPCEEATLVGRHNYMNILAATALAQAIGINLDSIRTALRHFKGLDHRFQLVHQANGIRWINDSKATNVGSTVAALAGLYIEGKLHLLLGGDGKGADFSELAE</sequence>
<dbReference type="GO" id="GO:0008764">
    <property type="term" value="F:UDP-N-acetylmuramoylalanine-D-glutamate ligase activity"/>
    <property type="evidence" value="ECO:0007669"/>
    <property type="project" value="UniProtKB-EC"/>
</dbReference>
<gene>
    <name evidence="6" type="primary">murD</name>
    <name evidence="6" type="ORF">HAINFHK1212_0744</name>
</gene>
<reference evidence="6" key="1">
    <citation type="journal article" date="2010" name="Genomics">
        <title>Tracing phylogenomic events leading to diversity of Haemophilus influenzae and the emergence of Brazilian Purpuric Fever (BPF)-associated clones.</title>
        <authorList>
            <person name="Papazisi L."/>
            <person name="Ratnayake S."/>
            <person name="Remortel B.G."/>
            <person name="Bock G.R."/>
            <person name="Liang W."/>
            <person name="Saeed A.I."/>
            <person name="Liu J."/>
            <person name="Fleischmann R.D."/>
            <person name="Kilian M."/>
            <person name="Peterson S.N."/>
        </authorList>
    </citation>
    <scope>NUCLEOTIDE SEQUENCE [LARGE SCALE GENOMIC DNA]</scope>
    <source>
        <strain evidence="6">HK1212</strain>
    </source>
</reference>
<comment type="caution">
    <text evidence="6">The sequence shown here is derived from an EMBL/GenBank/DDBJ whole genome shotgun (WGS) entry which is preliminary data.</text>
</comment>
<evidence type="ECO:0000256" key="3">
    <source>
        <dbReference type="ARBA" id="ARBA00022741"/>
    </source>
</evidence>
<proteinExistence type="predicted"/>
<keyword evidence="3" id="KW-0547">Nucleotide-binding</keyword>
<dbReference type="GO" id="GO:0051301">
    <property type="term" value="P:cell division"/>
    <property type="evidence" value="ECO:0007669"/>
    <property type="project" value="InterPro"/>
</dbReference>